<dbReference type="RefSeq" id="WP_211861144.1">
    <property type="nucleotide sequence ID" value="NZ_JAAEDM010000010.1"/>
</dbReference>
<reference evidence="1" key="1">
    <citation type="submission" date="2020-01" db="EMBL/GenBank/DDBJ databases">
        <authorList>
            <person name="Rat A."/>
        </authorList>
    </citation>
    <scope>NUCLEOTIDE SEQUENCE</scope>
    <source>
        <strain evidence="1">LMG 31231</strain>
    </source>
</reference>
<dbReference type="AlphaFoldDB" id="A0A9X9WUE4"/>
<proteinExistence type="predicted"/>
<reference evidence="1" key="2">
    <citation type="journal article" date="2021" name="Syst. Appl. Microbiol.">
        <title>Roseomonas hellenica sp. nov., isolated from roots of wild-growing Alkanna tinctoria.</title>
        <authorList>
            <person name="Rat A."/>
            <person name="Naranjo H.D."/>
            <person name="Lebbe L."/>
            <person name="Cnockaert M."/>
            <person name="Krigas N."/>
            <person name="Grigoriadou K."/>
            <person name="Maloupa E."/>
            <person name="Willems A."/>
        </authorList>
    </citation>
    <scope>NUCLEOTIDE SEQUENCE</scope>
    <source>
        <strain evidence="1">LMG 31231</strain>
    </source>
</reference>
<sequence length="101" mass="11472">MSIWDDAALLQSFRRHPDTPALWLFKEEWPLGGVWELPGGAGVGADDRSQFGHHPLNLLEALTNPTGVAVVARLAWRRRLWLKAHGRRVDRALWDRATRQG</sequence>
<dbReference type="Proteomes" id="UP001138751">
    <property type="component" value="Unassembled WGS sequence"/>
</dbReference>
<evidence type="ECO:0000313" key="1">
    <source>
        <dbReference type="EMBL" id="MBR0670773.1"/>
    </source>
</evidence>
<dbReference type="EMBL" id="JAAEDM010000010">
    <property type="protein sequence ID" value="MBR0670773.1"/>
    <property type="molecule type" value="Genomic_DNA"/>
</dbReference>
<gene>
    <name evidence="1" type="ORF">GXW76_06285</name>
</gene>
<comment type="caution">
    <text evidence="1">The sequence shown here is derived from an EMBL/GenBank/DDBJ whole genome shotgun (WGS) entry which is preliminary data.</text>
</comment>
<evidence type="ECO:0000313" key="2">
    <source>
        <dbReference type="Proteomes" id="UP001138751"/>
    </source>
</evidence>
<protein>
    <submittedName>
        <fullName evidence="1">Uncharacterized protein</fullName>
    </submittedName>
</protein>
<organism evidence="1 2">
    <name type="scientific">Neoroseomonas soli</name>
    <dbReference type="NCBI Taxonomy" id="1081025"/>
    <lineage>
        <taxon>Bacteria</taxon>
        <taxon>Pseudomonadati</taxon>
        <taxon>Pseudomonadota</taxon>
        <taxon>Alphaproteobacteria</taxon>
        <taxon>Acetobacterales</taxon>
        <taxon>Acetobacteraceae</taxon>
        <taxon>Neoroseomonas</taxon>
    </lineage>
</organism>
<accession>A0A9X9WUE4</accession>
<name>A0A9X9WUE4_9PROT</name>
<keyword evidence="2" id="KW-1185">Reference proteome</keyword>